<evidence type="ECO:0000256" key="14">
    <source>
        <dbReference type="ARBA" id="ARBA00023170"/>
    </source>
</evidence>
<evidence type="ECO:0000256" key="16">
    <source>
        <dbReference type="ARBA" id="ARBA00047899"/>
    </source>
</evidence>
<evidence type="ECO:0000256" key="15">
    <source>
        <dbReference type="ARBA" id="ARBA00023180"/>
    </source>
</evidence>
<dbReference type="GO" id="GO:0005524">
    <property type="term" value="F:ATP binding"/>
    <property type="evidence" value="ECO:0007669"/>
    <property type="project" value="UniProtKB-UniRule"/>
</dbReference>
<sequence>MIPLFVGQLSRSKSNFPMAPGCRWILVFVWLWWLPLMMLAEAQEQRPEGCPSSGKRCGNLTFPDPFWIVDSKTGTPCGDPSFEVFCDKNTPSLLGTGQFSLEIINITYEPRSLHAIDRDKLRLVQASNTCDMLPSWNTSVRPNPPVQISPNNLELTMYNCTGAAAAAARQNRQLEETKLRCGNKNQVFVRMGRLDGETRDNATGYSVDGCSAIVVPVLPSSENAYASGYEQLIKDGFLLTWDDLPPSLPVAGCWFLVFVWVRWLPLMLAGPQQQQVHGCSASATRCGNINITDPFWLLDLKTGRSCGHRDFGVACYNTTPVIRSTEILGFSIIEINYKERSLRANDLGKLKLLNRSNGCNSFLPTWNTSVKLGRWFQISNTNQNLILYNCTESAAAVRGKRELVETRLSCGNQSEILVGAGGRYDETSNYGVYAVEGCDSCVVPVLNSSSGEANASDYRRLIQDGFRLTWEHPRLLMPPNCWFLVLVWVWWLPPMLVLAEEQQQREGCPDSRCGNLTISQPFWTTDRQTGRTCGPMDFKVDCSNNTPALRSSGVSGFAILDIAYDNRSLRVVDLRKVGLLQAANSCHAPSWNTSEKLGLPFKVDPVNLDLVLYNCTTAAAVAAARRRGNLVETTLRCGKESEVFVGTEEMSMDPIEGCDVCLVPAMGAHGEVNARDYEKLIRDGFLLIWDVPPATGSGSKLGRKIGIGFGGVGAGLLMGLTYFVWQKRKKRKQARTSSDLMRSGSSMNSYSKDLELGGSPHIFTFEELEEATNGFCASRELGDGGFGTVYKGKLKDGRVVAVKRLYKNNYKRVEQFLNEVDILSRLLHQNLVILYGCTSRMSRDLLLVYEFIPNGTVADHLHGSRAAERGLTWPLRLNIAIETAEALAYLHAVEIIHRDVKTTNILLDNSFHVKVADFGLSRLFPLEVTHVSTVPQGTPGYVDPVYHQCYKLTDKSDVYSFGVVLVELISSKPAVDMSRSHSEINLANMALNRIQNHEVVQLVDPELGYDTDSETKGSIDRVAEVAFQCLQLERELRPSIKEVVEILNCIRDGDCPSKKMGKDASLKEDTHLLRGSLQFSPDSVIHRFHSQSTNHSVASNGSGV</sequence>
<dbReference type="SMART" id="SM00220">
    <property type="entry name" value="S_TKc"/>
    <property type="match status" value="1"/>
</dbReference>
<evidence type="ECO:0000256" key="13">
    <source>
        <dbReference type="ARBA" id="ARBA00023136"/>
    </source>
</evidence>
<evidence type="ECO:0000256" key="7">
    <source>
        <dbReference type="ARBA" id="ARBA00022692"/>
    </source>
</evidence>
<keyword evidence="7 19" id="KW-0812">Transmembrane</keyword>
<dbReference type="EMBL" id="JAUUTY010000003">
    <property type="protein sequence ID" value="KAK1660774.1"/>
    <property type="molecule type" value="Genomic_DNA"/>
</dbReference>
<keyword evidence="11 18" id="KW-0067">ATP-binding</keyword>
<dbReference type="InterPro" id="IPR000719">
    <property type="entry name" value="Prot_kinase_dom"/>
</dbReference>
<evidence type="ECO:0000256" key="9">
    <source>
        <dbReference type="ARBA" id="ARBA00022741"/>
    </source>
</evidence>
<keyword evidence="23" id="KW-1185">Reference proteome</keyword>
<feature type="transmembrane region" description="Helical" evidence="19">
    <location>
        <begin position="705"/>
        <end position="725"/>
    </location>
</feature>
<dbReference type="PANTHER" id="PTHR46008">
    <property type="entry name" value="LEAF RUST 10 DISEASE-RESISTANCE LOCUS RECEPTOR-LIKE PROTEIN KINASE-LIKE 1.4"/>
    <property type="match status" value="1"/>
</dbReference>
<organism evidence="22 23">
    <name type="scientific">Lolium multiflorum</name>
    <name type="common">Italian ryegrass</name>
    <name type="synonym">Lolium perenne subsp. multiflorum</name>
    <dbReference type="NCBI Taxonomy" id="4521"/>
    <lineage>
        <taxon>Eukaryota</taxon>
        <taxon>Viridiplantae</taxon>
        <taxon>Streptophyta</taxon>
        <taxon>Embryophyta</taxon>
        <taxon>Tracheophyta</taxon>
        <taxon>Spermatophyta</taxon>
        <taxon>Magnoliopsida</taxon>
        <taxon>Liliopsida</taxon>
        <taxon>Poales</taxon>
        <taxon>Poaceae</taxon>
        <taxon>BOP clade</taxon>
        <taxon>Pooideae</taxon>
        <taxon>Poodae</taxon>
        <taxon>Poeae</taxon>
        <taxon>Poeae Chloroplast Group 2 (Poeae type)</taxon>
        <taxon>Loliodinae</taxon>
        <taxon>Loliinae</taxon>
        <taxon>Lolium</taxon>
    </lineage>
</organism>
<evidence type="ECO:0000313" key="23">
    <source>
        <dbReference type="Proteomes" id="UP001231189"/>
    </source>
</evidence>
<evidence type="ECO:0000256" key="6">
    <source>
        <dbReference type="ARBA" id="ARBA00022679"/>
    </source>
</evidence>
<feature type="binding site" evidence="18">
    <location>
        <position position="803"/>
    </location>
    <ligand>
        <name>ATP</name>
        <dbReference type="ChEBI" id="CHEBI:30616"/>
    </ligand>
</feature>
<accession>A0AAD8WFV4</accession>
<evidence type="ECO:0000256" key="19">
    <source>
        <dbReference type="SAM" id="Phobius"/>
    </source>
</evidence>
<evidence type="ECO:0000256" key="4">
    <source>
        <dbReference type="ARBA" id="ARBA00022527"/>
    </source>
</evidence>
<keyword evidence="14" id="KW-0675">Receptor</keyword>
<keyword evidence="6" id="KW-0808">Transferase</keyword>
<evidence type="ECO:0000256" key="12">
    <source>
        <dbReference type="ARBA" id="ARBA00022989"/>
    </source>
</evidence>
<dbReference type="InterPro" id="IPR008271">
    <property type="entry name" value="Ser/Thr_kinase_AS"/>
</dbReference>
<comment type="catalytic activity">
    <reaction evidence="16">
        <text>L-threonyl-[protein] + ATP = O-phospho-L-threonyl-[protein] + ADP + H(+)</text>
        <dbReference type="Rhea" id="RHEA:46608"/>
        <dbReference type="Rhea" id="RHEA-COMP:11060"/>
        <dbReference type="Rhea" id="RHEA-COMP:11605"/>
        <dbReference type="ChEBI" id="CHEBI:15378"/>
        <dbReference type="ChEBI" id="CHEBI:30013"/>
        <dbReference type="ChEBI" id="CHEBI:30616"/>
        <dbReference type="ChEBI" id="CHEBI:61977"/>
        <dbReference type="ChEBI" id="CHEBI:456216"/>
        <dbReference type="EC" id="2.7.11.1"/>
    </reaction>
</comment>
<dbReference type="Pfam" id="PF07714">
    <property type="entry name" value="PK_Tyr_Ser-Thr"/>
    <property type="match status" value="1"/>
</dbReference>
<dbReference type="InterPro" id="IPR025287">
    <property type="entry name" value="WAK_GUB"/>
</dbReference>
<dbReference type="InterPro" id="IPR011009">
    <property type="entry name" value="Kinase-like_dom_sf"/>
</dbReference>
<dbReference type="InterPro" id="IPR001245">
    <property type="entry name" value="Ser-Thr/Tyr_kinase_cat_dom"/>
</dbReference>
<dbReference type="AlphaFoldDB" id="A0AAD8WFV4"/>
<evidence type="ECO:0000256" key="18">
    <source>
        <dbReference type="PROSITE-ProRule" id="PRU10141"/>
    </source>
</evidence>
<dbReference type="FunFam" id="3.30.200.20:FF:000214">
    <property type="entry name" value="WAK1-OsWAK receptor-like cytoplasmic kinase (OsWAK-RLCK)"/>
    <property type="match status" value="1"/>
</dbReference>
<dbReference type="PROSITE" id="PS50011">
    <property type="entry name" value="PROTEIN_KINASE_DOM"/>
    <property type="match status" value="1"/>
</dbReference>
<dbReference type="Pfam" id="PF13947">
    <property type="entry name" value="GUB_WAK_bind"/>
    <property type="match status" value="3"/>
</dbReference>
<keyword evidence="15" id="KW-0325">Glycoprotein</keyword>
<keyword evidence="12 19" id="KW-1133">Transmembrane helix</keyword>
<evidence type="ECO:0000256" key="2">
    <source>
        <dbReference type="ARBA" id="ARBA00012513"/>
    </source>
</evidence>
<dbReference type="Gene3D" id="1.10.510.10">
    <property type="entry name" value="Transferase(Phosphotransferase) domain 1"/>
    <property type="match status" value="1"/>
</dbReference>
<feature type="signal peptide" evidence="20">
    <location>
        <begin position="1"/>
        <end position="42"/>
    </location>
</feature>
<dbReference type="EC" id="2.7.11.1" evidence="2"/>
<dbReference type="GO" id="GO:0004674">
    <property type="term" value="F:protein serine/threonine kinase activity"/>
    <property type="evidence" value="ECO:0007669"/>
    <property type="project" value="UniProtKB-KW"/>
</dbReference>
<dbReference type="SUPFAM" id="SSF56112">
    <property type="entry name" value="Protein kinase-like (PK-like)"/>
    <property type="match status" value="1"/>
</dbReference>
<dbReference type="GO" id="GO:0005886">
    <property type="term" value="C:plasma membrane"/>
    <property type="evidence" value="ECO:0007669"/>
    <property type="project" value="UniProtKB-SubCell"/>
</dbReference>
<evidence type="ECO:0000256" key="17">
    <source>
        <dbReference type="ARBA" id="ARBA00048679"/>
    </source>
</evidence>
<reference evidence="22" key="1">
    <citation type="submission" date="2023-07" db="EMBL/GenBank/DDBJ databases">
        <title>A chromosome-level genome assembly of Lolium multiflorum.</title>
        <authorList>
            <person name="Chen Y."/>
            <person name="Copetti D."/>
            <person name="Kolliker R."/>
            <person name="Studer B."/>
        </authorList>
    </citation>
    <scope>NUCLEOTIDE SEQUENCE</scope>
    <source>
        <strain evidence="22">02402/16</strain>
        <tissue evidence="22">Leaf</tissue>
    </source>
</reference>
<evidence type="ECO:0000256" key="5">
    <source>
        <dbReference type="ARBA" id="ARBA00022553"/>
    </source>
</evidence>
<dbReference type="InterPro" id="IPR017441">
    <property type="entry name" value="Protein_kinase_ATP_BS"/>
</dbReference>
<evidence type="ECO:0000256" key="1">
    <source>
        <dbReference type="ARBA" id="ARBA00004251"/>
    </source>
</evidence>
<dbReference type="PROSITE" id="PS00108">
    <property type="entry name" value="PROTEIN_KINASE_ST"/>
    <property type="match status" value="1"/>
</dbReference>
<gene>
    <name evidence="22" type="ORF">QYE76_048933</name>
</gene>
<comment type="catalytic activity">
    <reaction evidence="17">
        <text>L-seryl-[protein] + ATP = O-phospho-L-seryl-[protein] + ADP + H(+)</text>
        <dbReference type="Rhea" id="RHEA:17989"/>
        <dbReference type="Rhea" id="RHEA-COMP:9863"/>
        <dbReference type="Rhea" id="RHEA-COMP:11604"/>
        <dbReference type="ChEBI" id="CHEBI:15378"/>
        <dbReference type="ChEBI" id="CHEBI:29999"/>
        <dbReference type="ChEBI" id="CHEBI:30616"/>
        <dbReference type="ChEBI" id="CHEBI:83421"/>
        <dbReference type="ChEBI" id="CHEBI:456216"/>
        <dbReference type="EC" id="2.7.11.1"/>
    </reaction>
</comment>
<keyword evidence="5" id="KW-0597">Phosphoprotein</keyword>
<dbReference type="GO" id="GO:0030247">
    <property type="term" value="F:polysaccharide binding"/>
    <property type="evidence" value="ECO:0007669"/>
    <property type="project" value="InterPro"/>
</dbReference>
<evidence type="ECO:0000256" key="3">
    <source>
        <dbReference type="ARBA" id="ARBA00022475"/>
    </source>
</evidence>
<evidence type="ECO:0000256" key="10">
    <source>
        <dbReference type="ARBA" id="ARBA00022777"/>
    </source>
</evidence>
<protein>
    <recommendedName>
        <fullName evidence="2">non-specific serine/threonine protein kinase</fullName>
        <ecNumber evidence="2">2.7.11.1</ecNumber>
    </recommendedName>
</protein>
<comment type="subcellular location">
    <subcellularLocation>
        <location evidence="1">Cell membrane</location>
        <topology evidence="1">Single-pass type I membrane protein</topology>
    </subcellularLocation>
</comment>
<evidence type="ECO:0000256" key="20">
    <source>
        <dbReference type="SAM" id="SignalP"/>
    </source>
</evidence>
<keyword evidence="4" id="KW-0723">Serine/threonine-protein kinase</keyword>
<evidence type="ECO:0000256" key="8">
    <source>
        <dbReference type="ARBA" id="ARBA00022729"/>
    </source>
</evidence>
<dbReference type="FunFam" id="1.10.510.10:FF:000161">
    <property type="entry name" value="Wall-associated receptor kinase-like 20"/>
    <property type="match status" value="1"/>
</dbReference>
<dbReference type="PANTHER" id="PTHR46008:SF2">
    <property type="entry name" value="LEAF RUST 10 DISEASE-RESISTANCE LOCUS RECEPTOR-LIKE PROTEIN KINASE-LIKE 1.4"/>
    <property type="match status" value="1"/>
</dbReference>
<evidence type="ECO:0000256" key="11">
    <source>
        <dbReference type="ARBA" id="ARBA00022840"/>
    </source>
</evidence>
<keyword evidence="9 18" id="KW-0547">Nucleotide-binding</keyword>
<evidence type="ECO:0000259" key="21">
    <source>
        <dbReference type="PROSITE" id="PS50011"/>
    </source>
</evidence>
<feature type="domain" description="Protein kinase" evidence="21">
    <location>
        <begin position="775"/>
        <end position="1050"/>
    </location>
</feature>
<evidence type="ECO:0000313" key="22">
    <source>
        <dbReference type="EMBL" id="KAK1660774.1"/>
    </source>
</evidence>
<keyword evidence="8 20" id="KW-0732">Signal</keyword>
<keyword evidence="10" id="KW-0418">Kinase</keyword>
<proteinExistence type="predicted"/>
<feature type="chain" id="PRO_5042003185" description="non-specific serine/threonine protein kinase" evidence="20">
    <location>
        <begin position="43"/>
        <end position="1104"/>
    </location>
</feature>
<name>A0AAD8WFV4_LOLMU</name>
<dbReference type="Proteomes" id="UP001231189">
    <property type="component" value="Unassembled WGS sequence"/>
</dbReference>
<dbReference type="PROSITE" id="PS00107">
    <property type="entry name" value="PROTEIN_KINASE_ATP"/>
    <property type="match status" value="1"/>
</dbReference>
<keyword evidence="3" id="KW-1003">Cell membrane</keyword>
<dbReference type="Gene3D" id="3.30.200.20">
    <property type="entry name" value="Phosphorylase Kinase, domain 1"/>
    <property type="match status" value="1"/>
</dbReference>
<keyword evidence="13 19" id="KW-0472">Membrane</keyword>
<comment type="caution">
    <text evidence="22">The sequence shown here is derived from an EMBL/GenBank/DDBJ whole genome shotgun (WGS) entry which is preliminary data.</text>
</comment>